<dbReference type="Pfam" id="PF11365">
    <property type="entry name" value="SOGA"/>
    <property type="match status" value="2"/>
</dbReference>
<feature type="region of interest" description="Disordered" evidence="6">
    <location>
        <begin position="268"/>
        <end position="369"/>
    </location>
</feature>
<dbReference type="KEGG" id="chx:102184624"/>
<dbReference type="EMBL" id="LWLT01000012">
    <property type="status" value="NOT_ANNOTATED_CDS"/>
    <property type="molecule type" value="Genomic_DNA"/>
</dbReference>
<evidence type="ECO:0000256" key="6">
    <source>
        <dbReference type="SAM" id="MobiDB-lite"/>
    </source>
</evidence>
<keyword evidence="7" id="KW-0812">Transmembrane</keyword>
<evidence type="ECO:0000256" key="1">
    <source>
        <dbReference type="ARBA" id="ARBA00004370"/>
    </source>
</evidence>
<dbReference type="OrthoDB" id="10036174at2759"/>
<keyword evidence="7" id="KW-1133">Transmembrane helix</keyword>
<sequence>MSQPPTGGAAPVTAAAPAATGATEARLHPEGSSRKQQRAQSPARLRDNSVRQATSTTRAPAGAGTKLNSSRQQQLQQQQGNKTGSRSAPPASARGSGGGAEKAAPPAPKGAASGAVQPVAGAEAALVATVAPVGVRRPGLSEEPLRELEAASSKLGEPPPLGEGGGGGGEGGGAVSGSGEREGGAPLPPPPPRGWRGKSVRAQQRGGSGGEGASPSLSSSSSAGKTPGPGSRNSGLGVVAGGGGAGGSYWKEGCLQSELIQFHLKKERAAAAAAAQMHAKNGGGGSSSHRSSPVAGAPAVCEPLAVPPASPMAAAAEGPQQSAEGSASGGGMQAAAPPSSQPHPQQLQEQEEMQEEMEKLREENETLKNEIDELRTEMDEMRDTFFEEDACQLQEMRHELERANKNCRILQYRLRKAERKRLRYAQTGEIDGELLRSLEQDLKVAKDVSVRLHHELENVEEKRTTTEDENEKLRQQLIEVEIAKQALQNELEKMKELSLKRRGSKDLPKSEKKSQQTPTEEDNEDLKCQLQFVKEEAALMRKKMAKIDKEKDRFEHELQKYRSFYGDLDSPLPKGEAGGPPSTREAELKLRLRLVEEEANILGRKIVELEVENRGLKAELDDLRGDDFNGSANPLMREQSESLSELRQHLQLVEDETELLRRNVADLEEQNKRITAELNKYKYKSGGHESARHHDSAKTEALQEELKAARLQINELSGKVMQLQYENRVLMSNMQRYDLASHLGIRGSPRDSDAESDAGKKESDDDSRPPHRKREGPIGGESDSEEVRNIRCLTPTRSFYPAPPPGPWPKSFSDRQQMKDIRSEAERLGKTIDRLIADTSTIITEARIYVANGDLFGLMDEEDDGSRIREHELLYRINAQMKAFRKELQTFIDRLEVPKSADDAGAEEPISVSQMFQPIILLILILVLFSSLSYTTIFKLVFLFTLFFVL</sequence>
<feature type="compositionally biased region" description="Gly residues" evidence="6">
    <location>
        <begin position="162"/>
        <end position="176"/>
    </location>
</feature>
<keyword evidence="10" id="KW-1185">Reference proteome</keyword>
<dbReference type="Proteomes" id="UP000291000">
    <property type="component" value="Chromosome 9"/>
</dbReference>
<dbReference type="GeneID" id="102184624"/>
<feature type="compositionally biased region" description="Low complexity" evidence="6">
    <location>
        <begin position="311"/>
        <end position="326"/>
    </location>
</feature>
<dbReference type="PANTHER" id="PTHR15742">
    <property type="entry name" value="GIRDIN"/>
    <property type="match status" value="1"/>
</dbReference>
<dbReference type="AlphaFoldDB" id="A0A452DS97"/>
<evidence type="ECO:0000313" key="10">
    <source>
        <dbReference type="Proteomes" id="UP000291000"/>
    </source>
</evidence>
<evidence type="ECO:0000256" key="3">
    <source>
        <dbReference type="ARBA" id="ARBA00023054"/>
    </source>
</evidence>
<feature type="region of interest" description="Disordered" evidence="6">
    <location>
        <begin position="795"/>
        <end position="814"/>
    </location>
</feature>
<reference evidence="9 10" key="1">
    <citation type="submission" date="2016-04" db="EMBL/GenBank/DDBJ databases">
        <title>Polished mammalian reference genomes with single-molecule sequencing and chromosome conformation capture applied to the Capra hircus genome.</title>
        <authorList>
            <person name="Bickhart D.M."/>
            <person name="Koren S."/>
            <person name="Rosen B."/>
            <person name="Hastie A."/>
            <person name="Liachko I."/>
            <person name="Sullivan S.T."/>
            <person name="Burton J."/>
            <person name="Sayre B.L."/>
            <person name="Huson H.J."/>
            <person name="Lee J."/>
            <person name="Lam E."/>
            <person name="Kelley C.M."/>
            <person name="Hutchison J.L."/>
            <person name="Zhou Y."/>
            <person name="Sun J."/>
            <person name="Crisa A."/>
            <person name="Schwartz J.C."/>
            <person name="Hammond J.A."/>
            <person name="Schroeder S.G."/>
            <person name="Liu G.E."/>
            <person name="Dunham M."/>
            <person name="Shendure J."/>
            <person name="Sonstegard T.S."/>
            <person name="Phillippy A.M."/>
            <person name="Van Tassell C.P."/>
            <person name="Smith T.P."/>
        </authorList>
    </citation>
    <scope>NUCLEOTIDE SEQUENCE [LARGE SCALE GENOMIC DNA]</scope>
</reference>
<feature type="region of interest" description="Disordered" evidence="6">
    <location>
        <begin position="1"/>
        <end position="117"/>
    </location>
</feature>
<feature type="region of interest" description="Disordered" evidence="6">
    <location>
        <begin position="134"/>
        <end position="243"/>
    </location>
</feature>
<feature type="coiled-coil region" evidence="5">
    <location>
        <begin position="592"/>
        <end position="726"/>
    </location>
</feature>
<comment type="subcellular location">
    <subcellularLocation>
        <location evidence="1">Membrane</location>
    </subcellularLocation>
</comment>
<dbReference type="STRING" id="9925.ENSCHIP00000002610"/>
<protein>
    <submittedName>
        <fullName evidence="9">MTCL family member 3</fullName>
    </submittedName>
</protein>
<keyword evidence="4 7" id="KW-0472">Membrane</keyword>
<feature type="compositionally biased region" description="Basic and acidic residues" evidence="6">
    <location>
        <begin position="497"/>
        <end position="514"/>
    </location>
</feature>
<evidence type="ECO:0000256" key="7">
    <source>
        <dbReference type="SAM" id="Phobius"/>
    </source>
</evidence>
<feature type="compositionally biased region" description="Basic and acidic residues" evidence="6">
    <location>
        <begin position="748"/>
        <end position="769"/>
    </location>
</feature>
<dbReference type="InterPro" id="IPR049885">
    <property type="entry name" value="MTCL1-3"/>
</dbReference>
<evidence type="ECO:0000313" key="9">
    <source>
        <dbReference type="Ensembl" id="ENSCHIP00000002610.1"/>
    </source>
</evidence>
<dbReference type="OMA" id="HMIDIRI"/>
<feature type="compositionally biased region" description="Low complexity" evidence="6">
    <location>
        <begin position="1"/>
        <end position="24"/>
    </location>
</feature>
<dbReference type="GO" id="GO:0005615">
    <property type="term" value="C:extracellular space"/>
    <property type="evidence" value="ECO:0007669"/>
    <property type="project" value="InterPro"/>
</dbReference>
<feature type="domain" description="SOGA coiled-coil" evidence="8">
    <location>
        <begin position="642"/>
        <end position="730"/>
    </location>
</feature>
<feature type="region of interest" description="Disordered" evidence="6">
    <location>
        <begin position="744"/>
        <end position="787"/>
    </location>
</feature>
<feature type="compositionally biased region" description="Basic and acidic residues" evidence="6">
    <location>
        <begin position="356"/>
        <end position="369"/>
    </location>
</feature>
<keyword evidence="3 5" id="KW-0175">Coiled coil</keyword>
<evidence type="ECO:0000256" key="4">
    <source>
        <dbReference type="ARBA" id="ARBA00023136"/>
    </source>
</evidence>
<dbReference type="InterPro" id="IPR027881">
    <property type="entry name" value="SOGA_CC"/>
</dbReference>
<feature type="compositionally biased region" description="Low complexity" evidence="6">
    <location>
        <begin position="101"/>
        <end position="117"/>
    </location>
</feature>
<feature type="domain" description="SOGA coiled-coil" evidence="8">
    <location>
        <begin position="522"/>
        <end position="616"/>
    </location>
</feature>
<gene>
    <name evidence="9" type="primary">MTCL3</name>
</gene>
<name>A0A452DS97_CAPHI</name>
<dbReference type="CTD" id="387104"/>
<evidence type="ECO:0000256" key="5">
    <source>
        <dbReference type="SAM" id="Coils"/>
    </source>
</evidence>
<feature type="compositionally biased region" description="Low complexity" evidence="6">
    <location>
        <begin position="213"/>
        <end position="237"/>
    </location>
</feature>
<accession>A0A452DS97</accession>
<dbReference type="GeneTree" id="ENSGT00950000182982"/>
<organism evidence="9 10">
    <name type="scientific">Capra hircus</name>
    <name type="common">Goat</name>
    <dbReference type="NCBI Taxonomy" id="9925"/>
    <lineage>
        <taxon>Eukaryota</taxon>
        <taxon>Metazoa</taxon>
        <taxon>Chordata</taxon>
        <taxon>Craniata</taxon>
        <taxon>Vertebrata</taxon>
        <taxon>Euteleostomi</taxon>
        <taxon>Mammalia</taxon>
        <taxon>Eutheria</taxon>
        <taxon>Laurasiatheria</taxon>
        <taxon>Artiodactyla</taxon>
        <taxon>Ruminantia</taxon>
        <taxon>Pecora</taxon>
        <taxon>Bovidae</taxon>
        <taxon>Caprinae</taxon>
        <taxon>Capra</taxon>
    </lineage>
</organism>
<dbReference type="GO" id="GO:0010506">
    <property type="term" value="P:regulation of autophagy"/>
    <property type="evidence" value="ECO:0007669"/>
    <property type="project" value="InterPro"/>
</dbReference>
<feature type="compositionally biased region" description="Basic and acidic residues" evidence="6">
    <location>
        <begin position="139"/>
        <end position="149"/>
    </location>
</feature>
<reference evidence="9" key="3">
    <citation type="submission" date="2025-09" db="UniProtKB">
        <authorList>
            <consortium name="Ensembl"/>
        </authorList>
    </citation>
    <scope>IDENTIFICATION</scope>
</reference>
<feature type="compositionally biased region" description="Low complexity" evidence="6">
    <location>
        <begin position="72"/>
        <end position="94"/>
    </location>
</feature>
<feature type="transmembrane region" description="Helical" evidence="7">
    <location>
        <begin position="919"/>
        <end position="949"/>
    </location>
</feature>
<dbReference type="PANTHER" id="PTHR15742:SF2">
    <property type="entry name" value="PROTEIN SOGA3"/>
    <property type="match status" value="1"/>
</dbReference>
<evidence type="ECO:0000256" key="2">
    <source>
        <dbReference type="ARBA" id="ARBA00022553"/>
    </source>
</evidence>
<reference evidence="9" key="2">
    <citation type="submission" date="2025-08" db="UniProtKB">
        <authorList>
            <consortium name="Ensembl"/>
        </authorList>
    </citation>
    <scope>IDENTIFICATION</scope>
</reference>
<feature type="region of interest" description="Disordered" evidence="6">
    <location>
        <begin position="497"/>
        <end position="526"/>
    </location>
</feature>
<dbReference type="Bgee" id="ENSCHIG00000006212">
    <property type="expression patterns" value="Expressed in prefrontal cortex and 3 other cell types or tissues"/>
</dbReference>
<dbReference type="GO" id="GO:0016020">
    <property type="term" value="C:membrane"/>
    <property type="evidence" value="ECO:0007669"/>
    <property type="project" value="UniProtKB-SubCell"/>
</dbReference>
<keyword evidence="2" id="KW-0597">Phosphoprotein</keyword>
<proteinExistence type="predicted"/>
<evidence type="ECO:0000259" key="8">
    <source>
        <dbReference type="Pfam" id="PF11365"/>
    </source>
</evidence>
<dbReference type="Ensembl" id="ENSCHIT00000008303.1">
    <property type="protein sequence ID" value="ENSCHIP00000002610.1"/>
    <property type="gene ID" value="ENSCHIG00000006212.1"/>
</dbReference>